<feature type="domain" description="Methyltransferase type 11" evidence="4">
    <location>
        <begin position="43"/>
        <end position="144"/>
    </location>
</feature>
<dbReference type="EMBL" id="LXTC01000001">
    <property type="protein sequence ID" value="OBA23677.1"/>
    <property type="molecule type" value="Genomic_DNA"/>
</dbReference>
<keyword evidence="2 5" id="KW-0489">Methyltransferase</keyword>
<dbReference type="SUPFAM" id="SSF53335">
    <property type="entry name" value="S-adenosyl-L-methionine-dependent methyltransferases"/>
    <property type="match status" value="1"/>
</dbReference>
<dbReference type="GeneID" id="30032465"/>
<keyword evidence="6" id="KW-1185">Reference proteome</keyword>
<accession>A0A1A0HIH1</accession>
<gene>
    <name evidence="5" type="ORF">METBIDRAFT_9922</name>
</gene>
<evidence type="ECO:0000256" key="1">
    <source>
        <dbReference type="ARBA" id="ARBA00008361"/>
    </source>
</evidence>
<dbReference type="InterPro" id="IPR013216">
    <property type="entry name" value="Methyltransf_11"/>
</dbReference>
<comment type="caution">
    <text evidence="5">The sequence shown here is derived from an EMBL/GenBank/DDBJ whole genome shotgun (WGS) entry which is preliminary data.</text>
</comment>
<dbReference type="STRING" id="869754.A0A1A0HIH1"/>
<reference evidence="5 6" key="1">
    <citation type="submission" date="2016-05" db="EMBL/GenBank/DDBJ databases">
        <title>Comparative genomics of biotechnologically important yeasts.</title>
        <authorList>
            <consortium name="DOE Joint Genome Institute"/>
            <person name="Riley R."/>
            <person name="Haridas S."/>
            <person name="Wolfe K.H."/>
            <person name="Lopes M.R."/>
            <person name="Hittinger C.T."/>
            <person name="Goker M."/>
            <person name="Salamov A."/>
            <person name="Wisecaver J."/>
            <person name="Long T.M."/>
            <person name="Aerts A.L."/>
            <person name="Barry K."/>
            <person name="Choi C."/>
            <person name="Clum A."/>
            <person name="Coughlan A.Y."/>
            <person name="Deshpande S."/>
            <person name="Douglass A.P."/>
            <person name="Hanson S.J."/>
            <person name="Klenk H.-P."/>
            <person name="LaButti K."/>
            <person name="Lapidus A."/>
            <person name="Lindquist E."/>
            <person name="Lipzen A."/>
            <person name="Meier-kolthoff J.P."/>
            <person name="Ohm R.A."/>
            <person name="Otillar R.P."/>
            <person name="Pangilinan J."/>
            <person name="Peng Y."/>
            <person name="Rokas A."/>
            <person name="Rosa C.A."/>
            <person name="Scheuner C."/>
            <person name="Sibirny A.A."/>
            <person name="Slot J.C."/>
            <person name="Stielow J.B."/>
            <person name="Sun H."/>
            <person name="Kurtzman C.P."/>
            <person name="Blackwell M."/>
            <person name="Grigoriev I.V."/>
            <person name="Jeffries T.W."/>
        </authorList>
    </citation>
    <scope>NUCLEOTIDE SEQUENCE [LARGE SCALE GENOMIC DNA]</scope>
    <source>
        <strain evidence="5 6">NRRL YB-4993</strain>
    </source>
</reference>
<dbReference type="AlphaFoldDB" id="A0A1A0HIH1"/>
<keyword evidence="3 5" id="KW-0808">Transferase</keyword>
<organism evidence="5 6">
    <name type="scientific">Metschnikowia bicuspidata var. bicuspidata NRRL YB-4993</name>
    <dbReference type="NCBI Taxonomy" id="869754"/>
    <lineage>
        <taxon>Eukaryota</taxon>
        <taxon>Fungi</taxon>
        <taxon>Dikarya</taxon>
        <taxon>Ascomycota</taxon>
        <taxon>Saccharomycotina</taxon>
        <taxon>Pichiomycetes</taxon>
        <taxon>Metschnikowiaceae</taxon>
        <taxon>Metschnikowia</taxon>
    </lineage>
</organism>
<dbReference type="GO" id="GO:0032259">
    <property type="term" value="P:methylation"/>
    <property type="evidence" value="ECO:0007669"/>
    <property type="project" value="UniProtKB-KW"/>
</dbReference>
<dbReference type="InterPro" id="IPR029063">
    <property type="entry name" value="SAM-dependent_MTases_sf"/>
</dbReference>
<dbReference type="InterPro" id="IPR051052">
    <property type="entry name" value="Diverse_substrate_MTase"/>
</dbReference>
<dbReference type="OrthoDB" id="10027013at2759"/>
<name>A0A1A0HIH1_9ASCO</name>
<evidence type="ECO:0000313" key="5">
    <source>
        <dbReference type="EMBL" id="OBA23677.1"/>
    </source>
</evidence>
<dbReference type="Gene3D" id="3.40.50.150">
    <property type="entry name" value="Vaccinia Virus protein VP39"/>
    <property type="match status" value="1"/>
</dbReference>
<dbReference type="Pfam" id="PF08241">
    <property type="entry name" value="Methyltransf_11"/>
    <property type="match status" value="1"/>
</dbReference>
<evidence type="ECO:0000256" key="2">
    <source>
        <dbReference type="ARBA" id="ARBA00022603"/>
    </source>
</evidence>
<evidence type="ECO:0000259" key="4">
    <source>
        <dbReference type="Pfam" id="PF08241"/>
    </source>
</evidence>
<dbReference type="Proteomes" id="UP000092555">
    <property type="component" value="Unassembled WGS sequence"/>
</dbReference>
<dbReference type="PANTHER" id="PTHR44942">
    <property type="entry name" value="METHYLTRANSF_11 DOMAIN-CONTAINING PROTEIN"/>
    <property type="match status" value="1"/>
</dbReference>
<protein>
    <submittedName>
        <fullName evidence="5">S-adenosyl-L-methionine-dependent methyltransferase</fullName>
    </submittedName>
</protein>
<dbReference type="PANTHER" id="PTHR44942:SF4">
    <property type="entry name" value="METHYLTRANSFERASE TYPE 11 DOMAIN-CONTAINING PROTEIN"/>
    <property type="match status" value="1"/>
</dbReference>
<dbReference type="GO" id="GO:0008757">
    <property type="term" value="F:S-adenosylmethionine-dependent methyltransferase activity"/>
    <property type="evidence" value="ECO:0007669"/>
    <property type="project" value="InterPro"/>
</dbReference>
<evidence type="ECO:0000313" key="6">
    <source>
        <dbReference type="Proteomes" id="UP000092555"/>
    </source>
</evidence>
<sequence>MSTFSKSGFKSLNYNSFRPQYPPPFYQLLLDYTGKTRIPHAIDLGCGTGVASFPLLNFCDKVVGLDLSPLMISGANKLKQNRLQEMGITDESRINFEVAAVEEYKAPPESSDLIVAAECIHWFKDYDTFFTAAAKQLRPGATLAYWYYVDPLIVDFNGPSSLNLSKQDILINVMDAYDLMVYRDESLLGPHWEQPGRSILQGFLTEVDKHIPRELFTDIKIRKYMPGSLNTYRNDDLQLVRKDISLLDYTKYISTYSSYHNYDEATGKGEELLDNFLRKLENEFGWDRNNTTLTLEWYAGYTFMKKR</sequence>
<proteinExistence type="inferred from homology"/>
<dbReference type="RefSeq" id="XP_018714158.1">
    <property type="nucleotide sequence ID" value="XM_018859490.1"/>
</dbReference>
<comment type="similarity">
    <text evidence="1">Belongs to the methyltransferase superfamily.</text>
</comment>
<dbReference type="CDD" id="cd02440">
    <property type="entry name" value="AdoMet_MTases"/>
    <property type="match status" value="1"/>
</dbReference>
<evidence type="ECO:0000256" key="3">
    <source>
        <dbReference type="ARBA" id="ARBA00022679"/>
    </source>
</evidence>